<evidence type="ECO:0000313" key="2">
    <source>
        <dbReference type="EMBL" id="KAJ7708685.1"/>
    </source>
</evidence>
<proteinExistence type="predicted"/>
<comment type="caution">
    <text evidence="2">The sequence shown here is derived from an EMBL/GenBank/DDBJ whole genome shotgun (WGS) entry which is preliminary data.</text>
</comment>
<organism evidence="2 3">
    <name type="scientific">Mycena rosella</name>
    <name type="common">Pink bonnet</name>
    <name type="synonym">Agaricus rosellus</name>
    <dbReference type="NCBI Taxonomy" id="1033263"/>
    <lineage>
        <taxon>Eukaryota</taxon>
        <taxon>Fungi</taxon>
        <taxon>Dikarya</taxon>
        <taxon>Basidiomycota</taxon>
        <taxon>Agaricomycotina</taxon>
        <taxon>Agaricomycetes</taxon>
        <taxon>Agaricomycetidae</taxon>
        <taxon>Agaricales</taxon>
        <taxon>Marasmiineae</taxon>
        <taxon>Mycenaceae</taxon>
        <taxon>Mycena</taxon>
    </lineage>
</organism>
<dbReference type="Proteomes" id="UP001221757">
    <property type="component" value="Unassembled WGS sequence"/>
</dbReference>
<feature type="chain" id="PRO_5042291685" evidence="1">
    <location>
        <begin position="16"/>
        <end position="365"/>
    </location>
</feature>
<sequence>MKLLFLLSTLSVSLASVLYPRANNLVPTVSSTDTLLTPGGGGTYPRLAHLADGSVLGSFTAFSGGKNILTVTRSTDGARTFTPWGIVATGTSNINDLDNLQLVQLPNGSILATFRNHDKTTANVYTFYRITACISHDNGQTWAFISQVDQRAASGVNGLWEPFGRISVNGAVQVYYAAENAQNDQDILMRTSTDNGATWSAETTVAGATTTGRDGMPACTTFTTPAGAARLLCVFETTEGTAPLFTVKSVESSDDGRTFGSRAQVFVPGGSQNNAGAPFVVTTTAGTLVVSFMTDEDTSAHTWASGASMKILTSLSTDPPVWGQKTTVLGASSFWPGLYSRVDGSGTVVGCADLNGAQCRSISFA</sequence>
<evidence type="ECO:0000256" key="1">
    <source>
        <dbReference type="SAM" id="SignalP"/>
    </source>
</evidence>
<dbReference type="EMBL" id="JARKIE010000003">
    <property type="protein sequence ID" value="KAJ7708685.1"/>
    <property type="molecule type" value="Genomic_DNA"/>
</dbReference>
<dbReference type="AlphaFoldDB" id="A0AAD7GZS8"/>
<dbReference type="InterPro" id="IPR036278">
    <property type="entry name" value="Sialidase_sf"/>
</dbReference>
<dbReference type="SUPFAM" id="SSF50939">
    <property type="entry name" value="Sialidases"/>
    <property type="match status" value="1"/>
</dbReference>
<feature type="signal peptide" evidence="1">
    <location>
        <begin position="1"/>
        <end position="15"/>
    </location>
</feature>
<dbReference type="PANTHER" id="PTHR38792">
    <property type="entry name" value="BNR/ASP-BOX REPEAT DOMAIN PROTEIN (AFU_ORTHOLOGUE AFUA_7G06430)-RELATED"/>
    <property type="match status" value="1"/>
</dbReference>
<reference evidence="2" key="1">
    <citation type="submission" date="2023-03" db="EMBL/GenBank/DDBJ databases">
        <title>Massive genome expansion in bonnet fungi (Mycena s.s.) driven by repeated elements and novel gene families across ecological guilds.</title>
        <authorList>
            <consortium name="Lawrence Berkeley National Laboratory"/>
            <person name="Harder C.B."/>
            <person name="Miyauchi S."/>
            <person name="Viragh M."/>
            <person name="Kuo A."/>
            <person name="Thoen E."/>
            <person name="Andreopoulos B."/>
            <person name="Lu D."/>
            <person name="Skrede I."/>
            <person name="Drula E."/>
            <person name="Henrissat B."/>
            <person name="Morin E."/>
            <person name="Kohler A."/>
            <person name="Barry K."/>
            <person name="LaButti K."/>
            <person name="Morin E."/>
            <person name="Salamov A."/>
            <person name="Lipzen A."/>
            <person name="Mereny Z."/>
            <person name="Hegedus B."/>
            <person name="Baldrian P."/>
            <person name="Stursova M."/>
            <person name="Weitz H."/>
            <person name="Taylor A."/>
            <person name="Grigoriev I.V."/>
            <person name="Nagy L.G."/>
            <person name="Martin F."/>
            <person name="Kauserud H."/>
        </authorList>
    </citation>
    <scope>NUCLEOTIDE SEQUENCE</scope>
    <source>
        <strain evidence="2">CBHHK067</strain>
    </source>
</reference>
<gene>
    <name evidence="2" type="ORF">B0H17DRAFT_1263854</name>
</gene>
<dbReference type="PANTHER" id="PTHR38792:SF3">
    <property type="entry name" value="BNR_ASP-BOX REPEAT DOMAIN PROTEIN (AFU_ORTHOLOGUE AFUA_7G06430)-RELATED"/>
    <property type="match status" value="1"/>
</dbReference>
<keyword evidence="1" id="KW-0732">Signal</keyword>
<dbReference type="Gene3D" id="2.120.10.10">
    <property type="match status" value="1"/>
</dbReference>
<evidence type="ECO:0000313" key="3">
    <source>
        <dbReference type="Proteomes" id="UP001221757"/>
    </source>
</evidence>
<dbReference type="CDD" id="cd15482">
    <property type="entry name" value="Sialidase_non-viral"/>
    <property type="match status" value="1"/>
</dbReference>
<accession>A0AAD7GZS8</accession>
<name>A0AAD7GZS8_MYCRO</name>
<protein>
    <submittedName>
        <fullName evidence="2">Sialidase</fullName>
    </submittedName>
</protein>
<keyword evidence="3" id="KW-1185">Reference proteome</keyword>